<dbReference type="OrthoDB" id="6261012at2759"/>
<organism evidence="4">
    <name type="scientific">Rodentolepis nana</name>
    <name type="common">Dwarf tapeworm</name>
    <name type="synonym">Hymenolepis nana</name>
    <dbReference type="NCBI Taxonomy" id="102285"/>
    <lineage>
        <taxon>Eukaryota</taxon>
        <taxon>Metazoa</taxon>
        <taxon>Spiralia</taxon>
        <taxon>Lophotrochozoa</taxon>
        <taxon>Platyhelminthes</taxon>
        <taxon>Cestoda</taxon>
        <taxon>Eucestoda</taxon>
        <taxon>Cyclophyllidea</taxon>
        <taxon>Hymenolepididae</taxon>
        <taxon>Rodentolepis</taxon>
    </lineage>
</organism>
<protein>
    <submittedName>
        <fullName evidence="4">LINES_N domain-containing protein</fullName>
    </submittedName>
</protein>
<evidence type="ECO:0000256" key="1">
    <source>
        <dbReference type="SAM" id="MobiDB-lite"/>
    </source>
</evidence>
<dbReference type="AlphaFoldDB" id="A0A0R3TAN3"/>
<sequence>MLLDSNVEICEENVPRLCEEVRKIQVSHRLIEQINAEIEGLLERVLVALPSDSSDPGCFATVKYASFAESSSPWRLLFMQMLITLPGESILAILRNQLLSPNLVSGGGFNLGLFLSLISTIVVCCKRGTSHITNFLHYILLSIFSSIPAQSSEDSSSQPPDLAALLDDSISSLVSQSQNAAISCADPVELKFIQFYHVLIIVRQICVEDTRLTAFSYGQWWRENFSTSPVLQKEGSSNGGVLATRRSLELLSILLTRLLPFERNPVHLSTQLASPTPFWAIMKEKDKSEEECCRVWNVYIDVARGRLAELRMNRGNETPGPPVNSIGWPSEVETLVNEFMKMSSNTVDPKMNKLPSTLIEMHLFRKAFLRDTVLPLLRNPPLCIPEEKRTACGVILKTVETRLLLKCADASSDRPHRSPKKNVRGKRIRPRK</sequence>
<dbReference type="EMBL" id="UZAE01002702">
    <property type="protein sequence ID" value="VDN99979.1"/>
    <property type="molecule type" value="Genomic_DNA"/>
</dbReference>
<evidence type="ECO:0000313" key="2">
    <source>
        <dbReference type="EMBL" id="VDN99979.1"/>
    </source>
</evidence>
<gene>
    <name evidence="2" type="ORF">HNAJ_LOCUS4120</name>
</gene>
<dbReference type="Proteomes" id="UP000278807">
    <property type="component" value="Unassembled WGS sequence"/>
</dbReference>
<reference evidence="2 3" key="2">
    <citation type="submission" date="2018-11" db="EMBL/GenBank/DDBJ databases">
        <authorList>
            <consortium name="Pathogen Informatics"/>
        </authorList>
    </citation>
    <scope>NUCLEOTIDE SEQUENCE [LARGE SCALE GENOMIC DNA]</scope>
</reference>
<name>A0A0R3TAN3_RODNA</name>
<evidence type="ECO:0000313" key="4">
    <source>
        <dbReference type="WBParaSite" id="HNAJ_0000412201-mRNA-1"/>
    </source>
</evidence>
<accession>A0A0R3TAN3</accession>
<reference evidence="4" key="1">
    <citation type="submission" date="2017-02" db="UniProtKB">
        <authorList>
            <consortium name="WormBaseParasite"/>
        </authorList>
    </citation>
    <scope>IDENTIFICATION</scope>
</reference>
<evidence type="ECO:0000313" key="3">
    <source>
        <dbReference type="Proteomes" id="UP000278807"/>
    </source>
</evidence>
<dbReference type="WBParaSite" id="HNAJ_0000412201-mRNA-1">
    <property type="protein sequence ID" value="HNAJ_0000412201-mRNA-1"/>
    <property type="gene ID" value="HNAJ_0000412201"/>
</dbReference>
<feature type="compositionally biased region" description="Basic residues" evidence="1">
    <location>
        <begin position="417"/>
        <end position="432"/>
    </location>
</feature>
<proteinExistence type="predicted"/>
<feature type="region of interest" description="Disordered" evidence="1">
    <location>
        <begin position="410"/>
        <end position="432"/>
    </location>
</feature>
<keyword evidence="3" id="KW-1185">Reference proteome</keyword>